<evidence type="ECO:0000256" key="3">
    <source>
        <dbReference type="ARBA" id="ARBA00007559"/>
    </source>
</evidence>
<dbReference type="InParanoid" id="I2H143"/>
<feature type="transmembrane region" description="Helical" evidence="8">
    <location>
        <begin position="69"/>
        <end position="88"/>
    </location>
</feature>
<dbReference type="RefSeq" id="XP_004179614.1">
    <property type="nucleotide sequence ID" value="XM_004179566.1"/>
</dbReference>
<comment type="pathway">
    <text evidence="2 8">Glycolipid biosynthesis; glycosylphosphatidylinositol-anchor biosynthesis.</text>
</comment>
<dbReference type="KEGG" id="tbl:TBLA_0C02900"/>
<dbReference type="eggNOG" id="KOG0411">
    <property type="taxonomic scope" value="Eukaryota"/>
</dbReference>
<keyword evidence="8" id="KW-0012">Acyltransferase</keyword>
<dbReference type="PIRSF" id="PIRSF017321">
    <property type="entry name" value="GWT1"/>
    <property type="match status" value="1"/>
</dbReference>
<dbReference type="Proteomes" id="UP000002866">
    <property type="component" value="Chromosome 3"/>
</dbReference>
<dbReference type="GO" id="GO:0072659">
    <property type="term" value="P:protein localization to plasma membrane"/>
    <property type="evidence" value="ECO:0007669"/>
    <property type="project" value="TreeGrafter"/>
</dbReference>
<dbReference type="GeneID" id="14495075"/>
<evidence type="ECO:0000256" key="7">
    <source>
        <dbReference type="ARBA" id="ARBA00023136"/>
    </source>
</evidence>
<dbReference type="AlphaFoldDB" id="I2H143"/>
<comment type="subcellular location">
    <subcellularLocation>
        <location evidence="1 8">Endoplasmic reticulum membrane</location>
        <topology evidence="1 8">Multi-pass membrane protein</topology>
    </subcellularLocation>
</comment>
<evidence type="ECO:0000256" key="2">
    <source>
        <dbReference type="ARBA" id="ARBA00004687"/>
    </source>
</evidence>
<dbReference type="STRING" id="1071380.I2H143"/>
<dbReference type="EC" id="2.3.-.-" evidence="8"/>
<gene>
    <name evidence="9" type="primary">TBLA0C02900</name>
    <name evidence="9" type="ORF">TBLA_0C02900</name>
</gene>
<evidence type="ECO:0000313" key="10">
    <source>
        <dbReference type="Proteomes" id="UP000002866"/>
    </source>
</evidence>
<feature type="transmembrane region" description="Helical" evidence="8">
    <location>
        <begin position="299"/>
        <end position="318"/>
    </location>
</feature>
<feature type="transmembrane region" description="Helical" evidence="8">
    <location>
        <begin position="124"/>
        <end position="142"/>
    </location>
</feature>
<feature type="transmembrane region" description="Helical" evidence="8">
    <location>
        <begin position="362"/>
        <end position="385"/>
    </location>
</feature>
<comment type="similarity">
    <text evidence="3 8">Belongs to the PIGW family.</text>
</comment>
<keyword evidence="5 8" id="KW-0812">Transmembrane</keyword>
<dbReference type="UniPathway" id="UPA00196"/>
<name>I2H143_HENB6</name>
<dbReference type="FunCoup" id="I2H143">
    <property type="interactions" value="586"/>
</dbReference>
<feature type="transmembrane region" description="Helical" evidence="8">
    <location>
        <begin position="405"/>
        <end position="424"/>
    </location>
</feature>
<dbReference type="EMBL" id="HE806318">
    <property type="protein sequence ID" value="CCH60095.1"/>
    <property type="molecule type" value="Genomic_DNA"/>
</dbReference>
<dbReference type="GO" id="GO:0005789">
    <property type="term" value="C:endoplasmic reticulum membrane"/>
    <property type="evidence" value="ECO:0007669"/>
    <property type="project" value="UniProtKB-SubCell"/>
</dbReference>
<dbReference type="HOGENOM" id="CLU_020802_2_2_1"/>
<keyword evidence="4 8" id="KW-0337">GPI-anchor biosynthesis</keyword>
<feature type="transmembrane region" description="Helical" evidence="8">
    <location>
        <begin position="471"/>
        <end position="491"/>
    </location>
</feature>
<accession>I2H143</accession>
<dbReference type="OrthoDB" id="15270at2759"/>
<evidence type="ECO:0000256" key="5">
    <source>
        <dbReference type="ARBA" id="ARBA00022692"/>
    </source>
</evidence>
<dbReference type="PANTHER" id="PTHR20661:SF0">
    <property type="entry name" value="PHOSPHATIDYLINOSITOL-GLYCAN BIOSYNTHESIS CLASS W PROTEIN"/>
    <property type="match status" value="1"/>
</dbReference>
<proteinExistence type="inferred from homology"/>
<feature type="transmembrane region" description="Helical" evidence="8">
    <location>
        <begin position="154"/>
        <end position="176"/>
    </location>
</feature>
<keyword evidence="8" id="KW-0808">Transferase</keyword>
<feature type="transmembrane region" description="Helical" evidence="8">
    <location>
        <begin position="228"/>
        <end position="245"/>
    </location>
</feature>
<keyword evidence="7 8" id="KW-0472">Membrane</keyword>
<keyword evidence="10" id="KW-1185">Reference proteome</keyword>
<evidence type="ECO:0000256" key="1">
    <source>
        <dbReference type="ARBA" id="ARBA00004477"/>
    </source>
</evidence>
<dbReference type="OMA" id="GLYVMQP"/>
<dbReference type="GO" id="GO:0032216">
    <property type="term" value="F:glucosaminyl-phosphatidylinositol O-acyltransferase activity"/>
    <property type="evidence" value="ECO:0007669"/>
    <property type="project" value="EnsemblFungi"/>
</dbReference>
<comment type="function">
    <text evidence="8">A acetyltransferase, which acetylates the inositol ring of phosphatidylinositol during biosynthesis of GPI-anchor.</text>
</comment>
<dbReference type="PANTHER" id="PTHR20661">
    <property type="entry name" value="PHOSPHATIDYLINOSITOL-GLYCAN BIOSYNTHESIS CLASS W PROTEIN"/>
    <property type="match status" value="1"/>
</dbReference>
<dbReference type="Pfam" id="PF06423">
    <property type="entry name" value="GWT1"/>
    <property type="match status" value="1"/>
</dbReference>
<sequence length="499" mass="56297">MSTLKERKEEFVSGLDGGSIEEINLVTSVSLVSYVCWYLYSDNRNSIWLDFVLNWISMLLSITKYSDNIVLLNLLLIVPAVIFNANNIKNKLFKKQNSNKIQKNDEIKDFALPKIPFLTAYRSSMLVITMIAILAVDFQIFPRRFAKVETWGTSLMDLGVGSFVFSNGIVAARSLLKDKMSPNGKNPLFQRIIVSFRSGGTLLVIGLLRTYFVKNLEYQEHVTEYGVHWNFFLTLAFLPPALVLVDPIAEFIPRVLIALGIGLTYEFCQLYNEGQLLKFMILGPRTNIFNSNREGILSFFGYCSIFLLGQSTGFYILGNAPTKNNLYKPSVDILLNGSSTKQSRRSNIKNNQQKSISTWDRLTTVTPIAGLLLSSLISIAIYQIIMAYHPYNISRRFANLPYCSWVVAYNLSFLSMYCLIGNLLGNDDYDSKVPITLEACNRNGLIMFLLSNVTTGVVNMMIPTIDSTDIEALAILIAYSLFLCGVSMILFKKGWFIKI</sequence>
<keyword evidence="6 8" id="KW-1133">Transmembrane helix</keyword>
<dbReference type="GO" id="GO:0006506">
    <property type="term" value="P:GPI anchor biosynthetic process"/>
    <property type="evidence" value="ECO:0007669"/>
    <property type="project" value="UniProtKB-UniPathway"/>
</dbReference>
<evidence type="ECO:0000256" key="4">
    <source>
        <dbReference type="ARBA" id="ARBA00022502"/>
    </source>
</evidence>
<evidence type="ECO:0000313" key="9">
    <source>
        <dbReference type="EMBL" id="CCH60095.1"/>
    </source>
</evidence>
<reference evidence="9 10" key="1">
    <citation type="journal article" date="2011" name="Proc. Natl. Acad. Sci. U.S.A.">
        <title>Evolutionary erosion of yeast sex chromosomes by mating-type switching accidents.</title>
        <authorList>
            <person name="Gordon J.L."/>
            <person name="Armisen D."/>
            <person name="Proux-Wera E."/>
            <person name="Oheigeartaigh S.S."/>
            <person name="Byrne K.P."/>
            <person name="Wolfe K.H."/>
        </authorList>
    </citation>
    <scope>NUCLEOTIDE SEQUENCE [LARGE SCALE GENOMIC DNA]</scope>
    <source>
        <strain evidence="10">ATCC 34711 / CBS 6284 / DSM 70876 / NBRC 10599 / NRRL Y-10934 / UCD 77-7</strain>
    </source>
</reference>
<feature type="transmembrane region" description="Helical" evidence="8">
    <location>
        <begin position="188"/>
        <end position="208"/>
    </location>
</feature>
<organism evidence="9 10">
    <name type="scientific">Henningerozyma blattae (strain ATCC 34711 / CBS 6284 / DSM 70876 / NBRC 10599 / NRRL Y-10934 / UCD 77-7)</name>
    <name type="common">Yeast</name>
    <name type="synonym">Tetrapisispora blattae</name>
    <dbReference type="NCBI Taxonomy" id="1071380"/>
    <lineage>
        <taxon>Eukaryota</taxon>
        <taxon>Fungi</taxon>
        <taxon>Dikarya</taxon>
        <taxon>Ascomycota</taxon>
        <taxon>Saccharomycotina</taxon>
        <taxon>Saccharomycetes</taxon>
        <taxon>Saccharomycetales</taxon>
        <taxon>Saccharomycetaceae</taxon>
        <taxon>Henningerozyma</taxon>
    </lineage>
</organism>
<dbReference type="InterPro" id="IPR009447">
    <property type="entry name" value="PIGW/GWT1"/>
</dbReference>
<keyword evidence="8" id="KW-0256">Endoplasmic reticulum</keyword>
<feature type="transmembrane region" description="Helical" evidence="8">
    <location>
        <begin position="445"/>
        <end position="465"/>
    </location>
</feature>
<protein>
    <recommendedName>
        <fullName evidence="8">GPI-anchored wall transfer protein</fullName>
        <ecNumber evidence="8">2.3.-.-</ecNumber>
    </recommendedName>
</protein>
<evidence type="ECO:0000256" key="8">
    <source>
        <dbReference type="RuleBase" id="RU280819"/>
    </source>
</evidence>
<evidence type="ECO:0000256" key="6">
    <source>
        <dbReference type="ARBA" id="ARBA00022989"/>
    </source>
</evidence>